<evidence type="ECO:0000256" key="1">
    <source>
        <dbReference type="SAM" id="MobiDB-lite"/>
    </source>
</evidence>
<dbReference type="InterPro" id="IPR041677">
    <property type="entry name" value="DNA2/NAM7_AAA_11"/>
</dbReference>
<sequence length="807" mass="91171">MAVDKSKLQDEDSITRFCKVILGWDYFRLLKQCSNFKDAASDLKEVKDTYNDVDEYLATFEPLLFEEVKAQILQLKKDGEEEEGMEEGNLSLTFVLCISAAEWNLWLEKESDESDGIHLKAVAYETDEEESVSQHDLLLLSKEQFKGGIKSIPTTYAFALVENRQKNQLRLRMYLGGEFIRVYPDVENYSERLSRMQVLLTSAKAVNRCLYTIKICSLSTIVREYVALRSVGSLPFKDLILTASEKHSGSKDQAWEISGSLHDYFDEILNKSQKEAIDAGLSHKVFVLIQGPPGTGKTQTIIGLLSAILHATPARVHKVRLREINRKPDPPIQKRYKHWEHASPWLFGANPRDIIMPIDGDDGFFPTTGNELKPEVVNSSRKYRVRVLVCAPSNSALDEVVFRLLKTGIRDETVHTYTPKVVRIGLKPHHSVEAVSLDHLVNHKRNLAGDKQKQGATGGDLDSVRATVLDEAVIVVELVLDNGGYSFGHCAVVMIGDPVQLPATVISPIAEKFGYGTSLFKRFQRAGYPVNMLKTQYRMHPEIRSFPSKEFYNEVLEDGSDIQNQTNRGWHKFRCFGPFCFFDIHEGKESQPSGSGSWVNEDEVEFALIMYHKFITMFQELKSSSQLAIISPYGHQVKLFQERFRDTFGVESKKVVDIGTVDGFQGREKDVVIFSCVRANKNRGIGFVSDFRRMNVGITRAKSSILVIGSALTLRSDEHWKNLIESAQKRGCFFKVSKPFASFFSNENLESMMVKDADARVPERIGANDNENNAPENNAEDADQGPPDDHDYGDEDVEMYEGGFEED</sequence>
<dbReference type="InterPro" id="IPR045055">
    <property type="entry name" value="DNA2/NAM7-like"/>
</dbReference>
<evidence type="ECO:0000313" key="4">
    <source>
        <dbReference type="EMBL" id="GKV18955.1"/>
    </source>
</evidence>
<feature type="domain" description="DNA2/NAM7 helicase-like C-terminal" evidence="3">
    <location>
        <begin position="515"/>
        <end position="711"/>
    </location>
</feature>
<feature type="compositionally biased region" description="Acidic residues" evidence="1">
    <location>
        <begin position="791"/>
        <end position="807"/>
    </location>
</feature>
<feature type="region of interest" description="Disordered" evidence="1">
    <location>
        <begin position="762"/>
        <end position="807"/>
    </location>
</feature>
<evidence type="ECO:0008006" key="6">
    <source>
        <dbReference type="Google" id="ProtNLM"/>
    </source>
</evidence>
<dbReference type="InterPro" id="IPR041679">
    <property type="entry name" value="DNA2/NAM7-like_C"/>
</dbReference>
<dbReference type="SUPFAM" id="SSF52540">
    <property type="entry name" value="P-loop containing nucleoside triphosphate hydrolases"/>
    <property type="match status" value="1"/>
</dbReference>
<protein>
    <recommendedName>
        <fullName evidence="6">Helicase MAGATAMA 3</fullName>
    </recommendedName>
</protein>
<dbReference type="GO" id="GO:0004386">
    <property type="term" value="F:helicase activity"/>
    <property type="evidence" value="ECO:0007669"/>
    <property type="project" value="InterPro"/>
</dbReference>
<evidence type="ECO:0000259" key="3">
    <source>
        <dbReference type="Pfam" id="PF13087"/>
    </source>
</evidence>
<dbReference type="CDD" id="cd18042">
    <property type="entry name" value="DEXXQc_SETX"/>
    <property type="match status" value="1"/>
</dbReference>
<dbReference type="Gene3D" id="3.40.50.300">
    <property type="entry name" value="P-loop containing nucleotide triphosphate hydrolases"/>
    <property type="match status" value="2"/>
</dbReference>
<feature type="domain" description="DNA2/NAM7 helicase helicase" evidence="2">
    <location>
        <begin position="269"/>
        <end position="449"/>
    </location>
</feature>
<comment type="caution">
    <text evidence="4">The sequence shown here is derived from an EMBL/GenBank/DDBJ whole genome shotgun (WGS) entry which is preliminary data.</text>
</comment>
<dbReference type="AlphaFoldDB" id="A0AAV5K807"/>
<dbReference type="Pfam" id="PF13086">
    <property type="entry name" value="AAA_11"/>
    <property type="match status" value="1"/>
</dbReference>
<dbReference type="CDD" id="cd18808">
    <property type="entry name" value="SF1_C_Upf1"/>
    <property type="match status" value="1"/>
</dbReference>
<organism evidence="4 5">
    <name type="scientific">Rubroshorea leprosula</name>
    <dbReference type="NCBI Taxonomy" id="152421"/>
    <lineage>
        <taxon>Eukaryota</taxon>
        <taxon>Viridiplantae</taxon>
        <taxon>Streptophyta</taxon>
        <taxon>Embryophyta</taxon>
        <taxon>Tracheophyta</taxon>
        <taxon>Spermatophyta</taxon>
        <taxon>Magnoliopsida</taxon>
        <taxon>eudicotyledons</taxon>
        <taxon>Gunneridae</taxon>
        <taxon>Pentapetalae</taxon>
        <taxon>rosids</taxon>
        <taxon>malvids</taxon>
        <taxon>Malvales</taxon>
        <taxon>Dipterocarpaceae</taxon>
        <taxon>Rubroshorea</taxon>
    </lineage>
</organism>
<accession>A0AAV5K807</accession>
<reference evidence="4 5" key="1">
    <citation type="journal article" date="2021" name="Commun. Biol.">
        <title>The genome of Shorea leprosula (Dipterocarpaceae) highlights the ecological relevance of drought in aseasonal tropical rainforests.</title>
        <authorList>
            <person name="Ng K.K.S."/>
            <person name="Kobayashi M.J."/>
            <person name="Fawcett J.A."/>
            <person name="Hatakeyama M."/>
            <person name="Paape T."/>
            <person name="Ng C.H."/>
            <person name="Ang C.C."/>
            <person name="Tnah L.H."/>
            <person name="Lee C.T."/>
            <person name="Nishiyama T."/>
            <person name="Sese J."/>
            <person name="O'Brien M.J."/>
            <person name="Copetti D."/>
            <person name="Mohd Noor M.I."/>
            <person name="Ong R.C."/>
            <person name="Putra M."/>
            <person name="Sireger I.Z."/>
            <person name="Indrioko S."/>
            <person name="Kosugi Y."/>
            <person name="Izuno A."/>
            <person name="Isagi Y."/>
            <person name="Lee S.L."/>
            <person name="Shimizu K.K."/>
        </authorList>
    </citation>
    <scope>NUCLEOTIDE SEQUENCE [LARGE SCALE GENOMIC DNA]</scope>
    <source>
        <strain evidence="4">214</strain>
    </source>
</reference>
<proteinExistence type="predicted"/>
<gene>
    <name evidence="4" type="ORF">SLEP1_g29263</name>
</gene>
<dbReference type="Proteomes" id="UP001054252">
    <property type="component" value="Unassembled WGS sequence"/>
</dbReference>
<evidence type="ECO:0000259" key="2">
    <source>
        <dbReference type="Pfam" id="PF13086"/>
    </source>
</evidence>
<dbReference type="InterPro" id="IPR047187">
    <property type="entry name" value="SF1_C_Upf1"/>
</dbReference>
<dbReference type="EMBL" id="BPVZ01000051">
    <property type="protein sequence ID" value="GKV18955.1"/>
    <property type="molecule type" value="Genomic_DNA"/>
</dbReference>
<dbReference type="PANTHER" id="PTHR10887:SF538">
    <property type="entry name" value="HELICASE MAGATAMA 3-RELATED"/>
    <property type="match status" value="1"/>
</dbReference>
<keyword evidence="5" id="KW-1185">Reference proteome</keyword>
<dbReference type="Pfam" id="PF13087">
    <property type="entry name" value="AAA_12"/>
    <property type="match status" value="1"/>
</dbReference>
<dbReference type="InterPro" id="IPR027417">
    <property type="entry name" value="P-loop_NTPase"/>
</dbReference>
<name>A0AAV5K807_9ROSI</name>
<dbReference type="PANTHER" id="PTHR10887">
    <property type="entry name" value="DNA2/NAM7 HELICASE FAMILY"/>
    <property type="match status" value="1"/>
</dbReference>
<dbReference type="FunFam" id="3.40.50.300:FF:002371">
    <property type="entry name" value="Predicted protein"/>
    <property type="match status" value="1"/>
</dbReference>
<evidence type="ECO:0000313" key="5">
    <source>
        <dbReference type="Proteomes" id="UP001054252"/>
    </source>
</evidence>
<feature type="compositionally biased region" description="Low complexity" evidence="1">
    <location>
        <begin position="767"/>
        <end position="777"/>
    </location>
</feature>